<keyword evidence="10" id="KW-0675">Receptor</keyword>
<proteinExistence type="inferred from homology"/>
<reference evidence="13" key="1">
    <citation type="journal article" date="2020" name="Nature">
        <title>Giant virus diversity and host interactions through global metagenomics.</title>
        <authorList>
            <person name="Schulz F."/>
            <person name="Roux S."/>
            <person name="Paez-Espino D."/>
            <person name="Jungbluth S."/>
            <person name="Walsh D.A."/>
            <person name="Denef V.J."/>
            <person name="McMahon K.D."/>
            <person name="Konstantinidis K.T."/>
            <person name="Eloe-Fadrosh E.A."/>
            <person name="Kyrpides N.C."/>
            <person name="Woyke T."/>
        </authorList>
    </citation>
    <scope>NUCLEOTIDE SEQUENCE</scope>
    <source>
        <strain evidence="13">GVMAG-M-3300027747-57</strain>
    </source>
</reference>
<evidence type="ECO:0000256" key="3">
    <source>
        <dbReference type="ARBA" id="ARBA00022543"/>
    </source>
</evidence>
<comment type="subcellular location">
    <subcellularLocation>
        <location evidence="1">Membrane</location>
        <topology evidence="1">Multi-pass membrane protein</topology>
    </subcellularLocation>
</comment>
<keyword evidence="6" id="KW-0681">Retinal protein</keyword>
<evidence type="ECO:0000256" key="8">
    <source>
        <dbReference type="ARBA" id="ARBA00022991"/>
    </source>
</evidence>
<dbReference type="SMART" id="SM01021">
    <property type="entry name" value="Bac_rhodopsin"/>
    <property type="match status" value="1"/>
</dbReference>
<dbReference type="GO" id="GO:0016020">
    <property type="term" value="C:membrane"/>
    <property type="evidence" value="ECO:0007669"/>
    <property type="project" value="UniProtKB-SubCell"/>
</dbReference>
<dbReference type="EMBL" id="MN740430">
    <property type="protein sequence ID" value="QHU06117.1"/>
    <property type="molecule type" value="Genomic_DNA"/>
</dbReference>
<dbReference type="SUPFAM" id="SSF81321">
    <property type="entry name" value="Family A G protein-coupled receptor-like"/>
    <property type="match status" value="1"/>
</dbReference>
<evidence type="ECO:0000256" key="2">
    <source>
        <dbReference type="ARBA" id="ARBA00008130"/>
    </source>
</evidence>
<feature type="transmembrane region" description="Helical" evidence="12">
    <location>
        <begin position="54"/>
        <end position="76"/>
    </location>
</feature>
<dbReference type="InterPro" id="IPR001425">
    <property type="entry name" value="Arc/bac/fun_rhodopsins"/>
</dbReference>
<dbReference type="Pfam" id="PF01036">
    <property type="entry name" value="Bac_rhodopsin"/>
    <property type="match status" value="1"/>
</dbReference>
<name>A0A6C0JNV2_9ZZZZ</name>
<evidence type="ECO:0000256" key="4">
    <source>
        <dbReference type="ARBA" id="ARBA00022606"/>
    </source>
</evidence>
<organism evidence="13">
    <name type="scientific">viral metagenome</name>
    <dbReference type="NCBI Taxonomy" id="1070528"/>
    <lineage>
        <taxon>unclassified sequences</taxon>
        <taxon>metagenomes</taxon>
        <taxon>organismal metagenomes</taxon>
    </lineage>
</organism>
<evidence type="ECO:0000256" key="1">
    <source>
        <dbReference type="ARBA" id="ARBA00004141"/>
    </source>
</evidence>
<feature type="transmembrane region" description="Helical" evidence="12">
    <location>
        <begin position="244"/>
        <end position="265"/>
    </location>
</feature>
<evidence type="ECO:0000313" key="13">
    <source>
        <dbReference type="EMBL" id="QHU06117.1"/>
    </source>
</evidence>
<feature type="transmembrane region" description="Helical" evidence="12">
    <location>
        <begin position="220"/>
        <end position="238"/>
    </location>
</feature>
<keyword evidence="5 12" id="KW-0812">Transmembrane</keyword>
<keyword evidence="9 12" id="KW-0472">Membrane</keyword>
<protein>
    <recommendedName>
        <fullName evidence="14">Bacteriorhodopsin-like protein</fullName>
    </recommendedName>
</protein>
<evidence type="ECO:0000256" key="10">
    <source>
        <dbReference type="ARBA" id="ARBA00023170"/>
    </source>
</evidence>
<evidence type="ECO:0008006" key="14">
    <source>
        <dbReference type="Google" id="ProtNLM"/>
    </source>
</evidence>
<dbReference type="GO" id="GO:0009881">
    <property type="term" value="F:photoreceptor activity"/>
    <property type="evidence" value="ECO:0007669"/>
    <property type="project" value="UniProtKB-KW"/>
</dbReference>
<dbReference type="GO" id="GO:0005216">
    <property type="term" value="F:monoatomic ion channel activity"/>
    <property type="evidence" value="ECO:0007669"/>
    <property type="project" value="InterPro"/>
</dbReference>
<evidence type="ECO:0000256" key="12">
    <source>
        <dbReference type="SAM" id="Phobius"/>
    </source>
</evidence>
<keyword evidence="8" id="KW-0157">Chromophore</keyword>
<sequence>MSEYASVSSNKSTLTSAPNSIPLAPKPPDNPPVTAIGATTPTEKIENKINPVQYYVKASFMITYILLLTTATVTFIEAMRTPSQEVRHILNLETCVSVVAGYFYSVFVNQIEGYSKDNKQIDWKDITKTRYVDWMITTPIMLLILCIFLGSHVGKKINITQLGTLLILNVGMLLFGYLGEADILNRYIAVVLGFIPFSIMFYLIYSWFILPKSIFMNSCLYFLYLILWGLYGVVYMLPETYKNITMNIFDCIAKCFVGIGLWLYYSKMVAL</sequence>
<comment type="similarity">
    <text evidence="2">Belongs to the archaeal/bacterial/fungal opsin family.</text>
</comment>
<keyword evidence="7 12" id="KW-1133">Transmembrane helix</keyword>
<dbReference type="PROSITE" id="PS00950">
    <property type="entry name" value="BACTERIAL_OPSIN_1"/>
    <property type="match status" value="1"/>
</dbReference>
<evidence type="ECO:0000256" key="6">
    <source>
        <dbReference type="ARBA" id="ARBA00022925"/>
    </source>
</evidence>
<evidence type="ECO:0000256" key="7">
    <source>
        <dbReference type="ARBA" id="ARBA00022989"/>
    </source>
</evidence>
<keyword evidence="3" id="KW-0600">Photoreceptor protein</keyword>
<evidence type="ECO:0000256" key="5">
    <source>
        <dbReference type="ARBA" id="ARBA00022692"/>
    </source>
</evidence>
<evidence type="ECO:0000256" key="11">
    <source>
        <dbReference type="SAM" id="MobiDB-lite"/>
    </source>
</evidence>
<feature type="transmembrane region" description="Helical" evidence="12">
    <location>
        <begin position="162"/>
        <end position="178"/>
    </location>
</feature>
<feature type="transmembrane region" description="Helical" evidence="12">
    <location>
        <begin position="88"/>
        <end position="111"/>
    </location>
</feature>
<keyword evidence="4" id="KW-0716">Sensory transduction</keyword>
<feature type="transmembrane region" description="Helical" evidence="12">
    <location>
        <begin position="184"/>
        <end position="208"/>
    </location>
</feature>
<dbReference type="AlphaFoldDB" id="A0A6C0JNV2"/>
<dbReference type="InterPro" id="IPR018229">
    <property type="entry name" value="Rhodopsin_retinal_BS"/>
</dbReference>
<evidence type="ECO:0000256" key="9">
    <source>
        <dbReference type="ARBA" id="ARBA00023136"/>
    </source>
</evidence>
<feature type="region of interest" description="Disordered" evidence="11">
    <location>
        <begin position="1"/>
        <end position="37"/>
    </location>
</feature>
<feature type="compositionally biased region" description="Polar residues" evidence="11">
    <location>
        <begin position="1"/>
        <end position="19"/>
    </location>
</feature>
<dbReference type="Gene3D" id="1.20.1070.10">
    <property type="entry name" value="Rhodopsin 7-helix transmembrane proteins"/>
    <property type="match status" value="1"/>
</dbReference>
<dbReference type="GO" id="GO:0007602">
    <property type="term" value="P:phototransduction"/>
    <property type="evidence" value="ECO:0007669"/>
    <property type="project" value="UniProtKB-KW"/>
</dbReference>
<accession>A0A6C0JNV2</accession>
<feature type="transmembrane region" description="Helical" evidence="12">
    <location>
        <begin position="131"/>
        <end position="150"/>
    </location>
</feature>